<feature type="region of interest" description="Disordered" evidence="7">
    <location>
        <begin position="1"/>
        <end position="26"/>
    </location>
</feature>
<name>Q22CN4_TETTS</name>
<evidence type="ECO:0000256" key="4">
    <source>
        <dbReference type="ARBA" id="ARBA00022801"/>
    </source>
</evidence>
<keyword evidence="10" id="KW-1185">Reference proteome</keyword>
<dbReference type="InterPro" id="IPR000086">
    <property type="entry name" value="NUDIX_hydrolase_dom"/>
</dbReference>
<dbReference type="RefSeq" id="XP_001030744.1">
    <property type="nucleotide sequence ID" value="XM_001030744.1"/>
</dbReference>
<dbReference type="PROSITE" id="PS51462">
    <property type="entry name" value="NUDIX"/>
    <property type="match status" value="1"/>
</dbReference>
<protein>
    <submittedName>
        <fullName evidence="9">NUDIX hydrolase</fullName>
    </submittedName>
</protein>
<evidence type="ECO:0000256" key="5">
    <source>
        <dbReference type="ARBA" id="ARBA00022842"/>
    </source>
</evidence>
<feature type="domain" description="Nudix hydrolase" evidence="8">
    <location>
        <begin position="22"/>
        <end position="244"/>
    </location>
</feature>
<dbReference type="GO" id="GO:0005739">
    <property type="term" value="C:mitochondrion"/>
    <property type="evidence" value="ECO:0007669"/>
    <property type="project" value="TreeGrafter"/>
</dbReference>
<dbReference type="InterPro" id="IPR015797">
    <property type="entry name" value="NUDIX_hydrolase-like_dom_sf"/>
</dbReference>
<gene>
    <name evidence="9" type="ORF">TTHERM_01026450</name>
</gene>
<dbReference type="InterPro" id="IPR039121">
    <property type="entry name" value="NUDT19"/>
</dbReference>
<dbReference type="STRING" id="312017.Q22CN4"/>
<dbReference type="AlphaFoldDB" id="Q22CN4"/>
<dbReference type="GO" id="GO:0016818">
    <property type="term" value="F:hydrolase activity, acting on acid anhydrides, in phosphorus-containing anhydrides"/>
    <property type="evidence" value="ECO:0007669"/>
    <property type="project" value="InterPro"/>
</dbReference>
<evidence type="ECO:0000313" key="9">
    <source>
        <dbReference type="EMBL" id="EAR83081.1"/>
    </source>
</evidence>
<dbReference type="OrthoDB" id="293713at2759"/>
<dbReference type="Gene3D" id="3.90.79.10">
    <property type="entry name" value="Nucleoside Triphosphate Pyrophosphohydrolase"/>
    <property type="match status" value="1"/>
</dbReference>
<accession>Q22CN4</accession>
<keyword evidence="6" id="KW-0464">Manganese</keyword>
<feature type="compositionally biased region" description="Basic and acidic residues" evidence="7">
    <location>
        <begin position="1"/>
        <end position="10"/>
    </location>
</feature>
<keyword evidence="5" id="KW-0460">Magnesium</keyword>
<dbReference type="GeneID" id="7840281"/>
<evidence type="ECO:0000259" key="8">
    <source>
        <dbReference type="PROSITE" id="PS51462"/>
    </source>
</evidence>
<dbReference type="HOGENOM" id="CLU_716669_0_0_1"/>
<evidence type="ECO:0000256" key="1">
    <source>
        <dbReference type="ARBA" id="ARBA00001936"/>
    </source>
</evidence>
<comment type="cofactor">
    <cofactor evidence="2">
        <name>Mg(2+)</name>
        <dbReference type="ChEBI" id="CHEBI:18420"/>
    </cofactor>
</comment>
<dbReference type="SUPFAM" id="SSF55811">
    <property type="entry name" value="Nudix"/>
    <property type="match status" value="1"/>
</dbReference>
<keyword evidence="4 9" id="KW-0378">Hydrolase</keyword>
<evidence type="ECO:0000256" key="6">
    <source>
        <dbReference type="ARBA" id="ARBA00023211"/>
    </source>
</evidence>
<proteinExistence type="predicted"/>
<dbReference type="InParanoid" id="Q22CN4"/>
<comment type="cofactor">
    <cofactor evidence="1">
        <name>Mn(2+)</name>
        <dbReference type="ChEBI" id="CHEBI:29035"/>
    </cofactor>
</comment>
<dbReference type="Proteomes" id="UP000009168">
    <property type="component" value="Unassembled WGS sequence"/>
</dbReference>
<dbReference type="EMBL" id="GG662823">
    <property type="protein sequence ID" value="EAR83081.1"/>
    <property type="molecule type" value="Genomic_DNA"/>
</dbReference>
<dbReference type="GO" id="GO:0046872">
    <property type="term" value="F:metal ion binding"/>
    <property type="evidence" value="ECO:0007669"/>
    <property type="project" value="UniProtKB-KW"/>
</dbReference>
<keyword evidence="3" id="KW-0479">Metal-binding</keyword>
<dbReference type="PANTHER" id="PTHR12318">
    <property type="entry name" value="TESTOSTERONE-REGULATED PROTEIN RP2"/>
    <property type="match status" value="1"/>
</dbReference>
<evidence type="ECO:0000313" key="10">
    <source>
        <dbReference type="Proteomes" id="UP000009168"/>
    </source>
</evidence>
<evidence type="ECO:0000256" key="2">
    <source>
        <dbReference type="ARBA" id="ARBA00001946"/>
    </source>
</evidence>
<evidence type="ECO:0000256" key="7">
    <source>
        <dbReference type="SAM" id="MobiDB-lite"/>
    </source>
</evidence>
<organism evidence="9 10">
    <name type="scientific">Tetrahymena thermophila (strain SB210)</name>
    <dbReference type="NCBI Taxonomy" id="312017"/>
    <lineage>
        <taxon>Eukaryota</taxon>
        <taxon>Sar</taxon>
        <taxon>Alveolata</taxon>
        <taxon>Ciliophora</taxon>
        <taxon>Intramacronucleata</taxon>
        <taxon>Oligohymenophorea</taxon>
        <taxon>Hymenostomatida</taxon>
        <taxon>Tetrahymenina</taxon>
        <taxon>Tetrahymenidae</taxon>
        <taxon>Tetrahymena</taxon>
    </lineage>
</organism>
<dbReference type="eggNOG" id="KOG3904">
    <property type="taxonomic scope" value="Eukaryota"/>
</dbReference>
<dbReference type="PANTHER" id="PTHR12318:SF0">
    <property type="entry name" value="ACYL-COENZYME A DIPHOSPHATASE NUDT19"/>
    <property type="match status" value="1"/>
</dbReference>
<sequence>MSENKEKSQKNNEIQQNKKAPIPKKSSSIIVCRKKSEQQNQFNYEFLMLRRNPKLPFGGMHSYPGGNMDKEDSIFTQKRKPNSYKSSQIVYDWQDTLIYTGVRELFEEIGVILAQRNQEQKIVELAQAEKLQFEDIFQATQPDLRKICKPFMRIITIQSMPRRWDTQFFLVEVEEDGSKLSGDSYCIFNVLKFQKTKKIEDLYDTDDLVLGQDESDDFSWENPQTALQKHFQNKIKLPIPQQLICNLMLSFQTTEQIKQFFSQIDEQSKKQDIESQVDYLRKYPLTFPTILEIKRNQKKSQMTMCGDEDYPIQTILEREEESPFKQELSQAYKSVRINKGQKMQIISDFQTELQTNIKCDFLSPLNLLRTLDLKNFTTQIETQPKL</sequence>
<dbReference type="KEGG" id="tet:TTHERM_01026450"/>
<reference evidence="10" key="1">
    <citation type="journal article" date="2006" name="PLoS Biol.">
        <title>Macronuclear genome sequence of the ciliate Tetrahymena thermophila, a model eukaryote.</title>
        <authorList>
            <person name="Eisen J.A."/>
            <person name="Coyne R.S."/>
            <person name="Wu M."/>
            <person name="Wu D."/>
            <person name="Thiagarajan M."/>
            <person name="Wortman J.R."/>
            <person name="Badger J.H."/>
            <person name="Ren Q."/>
            <person name="Amedeo P."/>
            <person name="Jones K.M."/>
            <person name="Tallon L.J."/>
            <person name="Delcher A.L."/>
            <person name="Salzberg S.L."/>
            <person name="Silva J.C."/>
            <person name="Haas B.J."/>
            <person name="Majoros W.H."/>
            <person name="Farzad M."/>
            <person name="Carlton J.M."/>
            <person name="Smith R.K. Jr."/>
            <person name="Garg J."/>
            <person name="Pearlman R.E."/>
            <person name="Karrer K.M."/>
            <person name="Sun L."/>
            <person name="Manning G."/>
            <person name="Elde N.C."/>
            <person name="Turkewitz A.P."/>
            <person name="Asai D.J."/>
            <person name="Wilkes D.E."/>
            <person name="Wang Y."/>
            <person name="Cai H."/>
            <person name="Collins K."/>
            <person name="Stewart B.A."/>
            <person name="Lee S.R."/>
            <person name="Wilamowska K."/>
            <person name="Weinberg Z."/>
            <person name="Ruzzo W.L."/>
            <person name="Wloga D."/>
            <person name="Gaertig J."/>
            <person name="Frankel J."/>
            <person name="Tsao C.-C."/>
            <person name="Gorovsky M.A."/>
            <person name="Keeling P.J."/>
            <person name="Waller R.F."/>
            <person name="Patron N.J."/>
            <person name="Cherry J.M."/>
            <person name="Stover N.A."/>
            <person name="Krieger C.J."/>
            <person name="del Toro C."/>
            <person name="Ryder H.F."/>
            <person name="Williamson S.C."/>
            <person name="Barbeau R.A."/>
            <person name="Hamilton E.P."/>
            <person name="Orias E."/>
        </authorList>
    </citation>
    <scope>NUCLEOTIDE SEQUENCE [LARGE SCALE GENOMIC DNA]</scope>
    <source>
        <strain evidence="10">SB210</strain>
    </source>
</reference>
<evidence type="ECO:0000256" key="3">
    <source>
        <dbReference type="ARBA" id="ARBA00022723"/>
    </source>
</evidence>